<gene>
    <name evidence="2" type="ORF">Scani_74880</name>
</gene>
<evidence type="ECO:0000256" key="1">
    <source>
        <dbReference type="SAM" id="MobiDB-lite"/>
    </source>
</evidence>
<feature type="region of interest" description="Disordered" evidence="1">
    <location>
        <begin position="1"/>
        <end position="60"/>
    </location>
</feature>
<evidence type="ECO:0000313" key="2">
    <source>
        <dbReference type="EMBL" id="GFE11220.1"/>
    </source>
</evidence>
<feature type="compositionally biased region" description="Gly residues" evidence="1">
    <location>
        <begin position="1"/>
        <end position="10"/>
    </location>
</feature>
<protein>
    <submittedName>
        <fullName evidence="2">Uncharacterized protein</fullName>
    </submittedName>
</protein>
<organism evidence="2 3">
    <name type="scientific">Streptomyces caniferus</name>
    <dbReference type="NCBI Taxonomy" id="285557"/>
    <lineage>
        <taxon>Bacteria</taxon>
        <taxon>Bacillati</taxon>
        <taxon>Actinomycetota</taxon>
        <taxon>Actinomycetes</taxon>
        <taxon>Kitasatosporales</taxon>
        <taxon>Streptomycetaceae</taxon>
        <taxon>Streptomyces</taxon>
    </lineage>
</organism>
<proteinExistence type="predicted"/>
<dbReference type="EMBL" id="BLIN01000005">
    <property type="protein sequence ID" value="GFE11220.1"/>
    <property type="molecule type" value="Genomic_DNA"/>
</dbReference>
<dbReference type="AlphaFoldDB" id="A0A640SJR5"/>
<evidence type="ECO:0000313" key="3">
    <source>
        <dbReference type="Proteomes" id="UP000435837"/>
    </source>
</evidence>
<sequence length="88" mass="9454">MLSKGGGEQVGGRYEPFSPGRSAHRRRPRVWGSDRKTGPEPHTLSWTVVPPSPPAQPVKDTSVTPCRYAAPVYPSAGVYGIAVIHTTT</sequence>
<name>A0A640SJR5_9ACTN</name>
<accession>A0A640SJR5</accession>
<dbReference type="Proteomes" id="UP000435837">
    <property type="component" value="Unassembled WGS sequence"/>
</dbReference>
<comment type="caution">
    <text evidence="2">The sequence shown here is derived from an EMBL/GenBank/DDBJ whole genome shotgun (WGS) entry which is preliminary data.</text>
</comment>
<reference evidence="2 3" key="1">
    <citation type="submission" date="2019-12" db="EMBL/GenBank/DDBJ databases">
        <title>Whole genome shotgun sequence of Streptomyces caniferus NBRC 15389.</title>
        <authorList>
            <person name="Ichikawa N."/>
            <person name="Kimura A."/>
            <person name="Kitahashi Y."/>
            <person name="Komaki H."/>
            <person name="Tamura T."/>
        </authorList>
    </citation>
    <scope>NUCLEOTIDE SEQUENCE [LARGE SCALE GENOMIC DNA]</scope>
    <source>
        <strain evidence="2 3">NBRC 15389</strain>
    </source>
</reference>